<comment type="function">
    <text evidence="6">Cell division inhibitor that blocks the formation of polar Z ring septums. Rapidly oscillates between the poles of the cell to destabilize FtsZ filaments that have formed before they mature into polar Z rings. Prevents FtsZ polymerization.</text>
</comment>
<accession>A0A9J6ZA44</accession>
<proteinExistence type="inferred from homology"/>
<dbReference type="InterPro" id="IPR013033">
    <property type="entry name" value="MinC"/>
</dbReference>
<dbReference type="PANTHER" id="PTHR34108:SF1">
    <property type="entry name" value="SEPTUM SITE-DETERMINING PROTEIN MINC"/>
    <property type="match status" value="1"/>
</dbReference>
<dbReference type="GO" id="GO:0000917">
    <property type="term" value="P:division septum assembly"/>
    <property type="evidence" value="ECO:0007669"/>
    <property type="project" value="UniProtKB-KW"/>
</dbReference>
<dbReference type="PANTHER" id="PTHR34108">
    <property type="entry name" value="SEPTUM SITE-DETERMINING PROTEIN MINC"/>
    <property type="match status" value="1"/>
</dbReference>
<evidence type="ECO:0000259" key="8">
    <source>
        <dbReference type="Pfam" id="PF22642"/>
    </source>
</evidence>
<feature type="domain" description="Septum site-determining protein MinC N-terminal" evidence="8">
    <location>
        <begin position="7"/>
        <end position="84"/>
    </location>
</feature>
<feature type="domain" description="Septum formation inhibitor MinC C-terminal" evidence="7">
    <location>
        <begin position="103"/>
        <end position="201"/>
    </location>
</feature>
<keyword evidence="3 6" id="KW-0717">Septation</keyword>
<evidence type="ECO:0000313" key="10">
    <source>
        <dbReference type="Proteomes" id="UP001056756"/>
    </source>
</evidence>
<evidence type="ECO:0000256" key="3">
    <source>
        <dbReference type="ARBA" id="ARBA00023210"/>
    </source>
</evidence>
<evidence type="ECO:0000259" key="7">
    <source>
        <dbReference type="Pfam" id="PF03775"/>
    </source>
</evidence>
<keyword evidence="4 6" id="KW-0131">Cell cycle</keyword>
<dbReference type="EMBL" id="CP097899">
    <property type="protein sequence ID" value="URN92900.1"/>
    <property type="molecule type" value="Genomic_DNA"/>
</dbReference>
<protein>
    <recommendedName>
        <fullName evidence="6">Probable septum site-determining protein MinC</fullName>
    </recommendedName>
</protein>
<organism evidence="9 10">
    <name type="scientific">Candidatus Pristimantibacillus lignocellulolyticus</name>
    <dbReference type="NCBI Taxonomy" id="2994561"/>
    <lineage>
        <taxon>Bacteria</taxon>
        <taxon>Bacillati</taxon>
        <taxon>Bacillota</taxon>
        <taxon>Bacilli</taxon>
        <taxon>Bacillales</taxon>
        <taxon>Paenibacillaceae</taxon>
        <taxon>Candidatus Pristimantibacillus</taxon>
    </lineage>
</organism>
<comment type="similarity">
    <text evidence="1 6">Belongs to the MinC family.</text>
</comment>
<evidence type="ECO:0000256" key="6">
    <source>
        <dbReference type="HAMAP-Rule" id="MF_00267"/>
    </source>
</evidence>
<dbReference type="GO" id="GO:1901891">
    <property type="term" value="P:regulation of cell septum assembly"/>
    <property type="evidence" value="ECO:0007669"/>
    <property type="project" value="InterPro"/>
</dbReference>
<dbReference type="SUPFAM" id="SSF63848">
    <property type="entry name" value="Cell-division inhibitor MinC, C-terminal domain"/>
    <property type="match status" value="1"/>
</dbReference>
<dbReference type="HAMAP" id="MF_00267">
    <property type="entry name" value="MinC"/>
    <property type="match status" value="1"/>
</dbReference>
<dbReference type="Proteomes" id="UP001056756">
    <property type="component" value="Chromosome"/>
</dbReference>
<dbReference type="GO" id="GO:0000902">
    <property type="term" value="P:cell morphogenesis"/>
    <property type="evidence" value="ECO:0007669"/>
    <property type="project" value="InterPro"/>
</dbReference>
<reference evidence="9" key="1">
    <citation type="submission" date="2022-05" db="EMBL/GenBank/DDBJ databases">
        <title>Novel bacterial taxa in a minimal lignocellulolytic consortium and its capacity to transform plastics disclosed by genome-resolved metagenomics.</title>
        <authorList>
            <person name="Rodriguez C.A.D."/>
            <person name="Diaz-Garcia L."/>
            <person name="Herrera K."/>
            <person name="Tarazona N.A."/>
            <person name="Sproer C."/>
            <person name="Overmann J."/>
            <person name="Jimenez D.J."/>
        </authorList>
    </citation>
    <scope>NUCLEOTIDE SEQUENCE</scope>
    <source>
        <strain evidence="9">MAG5</strain>
    </source>
</reference>
<dbReference type="AlphaFoldDB" id="A0A9J6ZA44"/>
<dbReference type="Pfam" id="PF22642">
    <property type="entry name" value="MinC_N_1"/>
    <property type="match status" value="1"/>
</dbReference>
<dbReference type="Gene3D" id="3.30.160.540">
    <property type="match status" value="1"/>
</dbReference>
<evidence type="ECO:0000256" key="1">
    <source>
        <dbReference type="ARBA" id="ARBA00006291"/>
    </source>
</evidence>
<evidence type="ECO:0000256" key="5">
    <source>
        <dbReference type="ARBA" id="ARBA00046874"/>
    </source>
</evidence>
<dbReference type="InterPro" id="IPR036145">
    <property type="entry name" value="MinC_C_sf"/>
</dbReference>
<name>A0A9J6ZA44_9BACL</name>
<dbReference type="Gene3D" id="2.160.20.70">
    <property type="match status" value="1"/>
</dbReference>
<evidence type="ECO:0000256" key="4">
    <source>
        <dbReference type="ARBA" id="ARBA00023306"/>
    </source>
</evidence>
<gene>
    <name evidence="6" type="primary">minC</name>
    <name evidence="9" type="ORF">NAG76_13720</name>
</gene>
<sequence>MTEKQHIMIKGVKDGLLFLLDDKCEFEVLLSELKNKIEKTHQQLLSGPLIHITVKLGKRVITEEQTKLMSDIIRSQGNLMIQAIESDIPPEEKNKAHAEMKVMATIVRSGQVIEFDGDLLLIGDVHPGGVVRCSGDIYILGSLKGQACAGANGREDAIIVASYLKPTQLKIHEIISKPLEEWEETDGLMEYAYIQDDAMIIQKLTLLHRENRLPIMMRGV</sequence>
<dbReference type="InterPro" id="IPR005526">
    <property type="entry name" value="Septum_form_inhib_MinC_C"/>
</dbReference>
<dbReference type="Pfam" id="PF03775">
    <property type="entry name" value="MinC_C"/>
    <property type="match status" value="1"/>
</dbReference>
<comment type="subunit">
    <text evidence="5 6">Interacts with MinD and FtsZ.</text>
</comment>
<dbReference type="InterPro" id="IPR055219">
    <property type="entry name" value="MinC_N_1"/>
</dbReference>
<evidence type="ECO:0000313" key="9">
    <source>
        <dbReference type="EMBL" id="URN92900.1"/>
    </source>
</evidence>
<keyword evidence="2 6" id="KW-0132">Cell division</keyword>
<evidence type="ECO:0000256" key="2">
    <source>
        <dbReference type="ARBA" id="ARBA00022618"/>
    </source>
</evidence>
<dbReference type="InterPro" id="IPR016098">
    <property type="entry name" value="CAP/MinC_C"/>
</dbReference>
<dbReference type="KEGG" id="plig:NAG76_13720"/>